<dbReference type="InterPro" id="IPR010998">
    <property type="entry name" value="Integrase_recombinase_N"/>
</dbReference>
<gene>
    <name evidence="7" type="ORF">BJY24_004121</name>
</gene>
<dbReference type="RefSeq" id="WP_063709860.1">
    <property type="nucleotide sequence ID" value="NZ_JACHIT010000001.1"/>
</dbReference>
<dbReference type="Gene3D" id="1.10.443.10">
    <property type="entry name" value="Intergrase catalytic core"/>
    <property type="match status" value="1"/>
</dbReference>
<dbReference type="SUPFAM" id="SSF56349">
    <property type="entry name" value="DNA breaking-rejoining enzymes"/>
    <property type="match status" value="1"/>
</dbReference>
<dbReference type="PANTHER" id="PTHR30349">
    <property type="entry name" value="PHAGE INTEGRASE-RELATED"/>
    <property type="match status" value="1"/>
</dbReference>
<evidence type="ECO:0000256" key="3">
    <source>
        <dbReference type="ARBA" id="ARBA00023172"/>
    </source>
</evidence>
<evidence type="ECO:0000259" key="6">
    <source>
        <dbReference type="PROSITE" id="PS51900"/>
    </source>
</evidence>
<dbReference type="InterPro" id="IPR013762">
    <property type="entry name" value="Integrase-like_cat_sf"/>
</dbReference>
<evidence type="ECO:0000256" key="2">
    <source>
        <dbReference type="ARBA" id="ARBA00023125"/>
    </source>
</evidence>
<dbReference type="PROSITE" id="PS51900">
    <property type="entry name" value="CB"/>
    <property type="match status" value="1"/>
</dbReference>
<evidence type="ECO:0000313" key="8">
    <source>
        <dbReference type="Proteomes" id="UP000540412"/>
    </source>
</evidence>
<name>A0A7W9PGN2_9NOCA</name>
<keyword evidence="2 4" id="KW-0238">DNA-binding</keyword>
<feature type="domain" description="Core-binding (CB)" evidence="6">
    <location>
        <begin position="6"/>
        <end position="85"/>
    </location>
</feature>
<protein>
    <submittedName>
        <fullName evidence="7">Integrase</fullName>
    </submittedName>
</protein>
<proteinExistence type="inferred from homology"/>
<dbReference type="Pfam" id="PF00589">
    <property type="entry name" value="Phage_integrase"/>
    <property type="match status" value="1"/>
</dbReference>
<evidence type="ECO:0000256" key="4">
    <source>
        <dbReference type="PROSITE-ProRule" id="PRU01248"/>
    </source>
</evidence>
<dbReference type="Gene3D" id="1.10.150.130">
    <property type="match status" value="1"/>
</dbReference>
<sequence length="277" mass="31072">MLAVPAQWVGPIYQFEEILRAAGRPKTTRYLRIYHLRRFAVDHPRTDPFEITKAHLRTWMAQHDWAPSTRASYRSSLCVFYAWAHADGHMPTNPAYELPTITPPPAVPRPAPDAVVDDALRNVALRTRVMVTVLAFTGLRRHEAAKLHTRDLEWLGDGWVIRVDGKGRRKRIIPVDDEFAAVLRALPPGYVFPGQIDGHLSAAHFGKVVSAALEGSWTAHNLRHRFASSAYAVEKDIRAVQELLGHAHVTTTQIYTWVPSESMRRAAAGSRRGLDAA</sequence>
<dbReference type="PANTHER" id="PTHR30349:SF64">
    <property type="entry name" value="PROPHAGE INTEGRASE INTD-RELATED"/>
    <property type="match status" value="1"/>
</dbReference>
<organism evidence="7 8">
    <name type="scientific">Nocardia transvalensis</name>
    <dbReference type="NCBI Taxonomy" id="37333"/>
    <lineage>
        <taxon>Bacteria</taxon>
        <taxon>Bacillati</taxon>
        <taxon>Actinomycetota</taxon>
        <taxon>Actinomycetes</taxon>
        <taxon>Mycobacteriales</taxon>
        <taxon>Nocardiaceae</taxon>
        <taxon>Nocardia</taxon>
    </lineage>
</organism>
<dbReference type="Proteomes" id="UP000540412">
    <property type="component" value="Unassembled WGS sequence"/>
</dbReference>
<dbReference type="PROSITE" id="PS51898">
    <property type="entry name" value="TYR_RECOMBINASE"/>
    <property type="match status" value="1"/>
</dbReference>
<dbReference type="GO" id="GO:0006310">
    <property type="term" value="P:DNA recombination"/>
    <property type="evidence" value="ECO:0007669"/>
    <property type="project" value="UniProtKB-KW"/>
</dbReference>
<evidence type="ECO:0000259" key="5">
    <source>
        <dbReference type="PROSITE" id="PS51898"/>
    </source>
</evidence>
<accession>A0A7W9PGN2</accession>
<dbReference type="GO" id="GO:0015074">
    <property type="term" value="P:DNA integration"/>
    <property type="evidence" value="ECO:0007669"/>
    <property type="project" value="InterPro"/>
</dbReference>
<comment type="caution">
    <text evidence="7">The sequence shown here is derived from an EMBL/GenBank/DDBJ whole genome shotgun (WGS) entry which is preliminary data.</text>
</comment>
<dbReference type="EMBL" id="JACHIT010000001">
    <property type="protein sequence ID" value="MBB5915254.1"/>
    <property type="molecule type" value="Genomic_DNA"/>
</dbReference>
<dbReference type="InterPro" id="IPR002104">
    <property type="entry name" value="Integrase_catalytic"/>
</dbReference>
<dbReference type="GO" id="GO:0003677">
    <property type="term" value="F:DNA binding"/>
    <property type="evidence" value="ECO:0007669"/>
    <property type="project" value="UniProtKB-UniRule"/>
</dbReference>
<keyword evidence="8" id="KW-1185">Reference proteome</keyword>
<reference evidence="7 8" key="1">
    <citation type="submission" date="2020-08" db="EMBL/GenBank/DDBJ databases">
        <title>Sequencing the genomes of 1000 actinobacteria strains.</title>
        <authorList>
            <person name="Klenk H.-P."/>
        </authorList>
    </citation>
    <scope>NUCLEOTIDE SEQUENCE [LARGE SCALE GENOMIC DNA]</scope>
    <source>
        <strain evidence="7 8">DSM 43582</strain>
    </source>
</reference>
<comment type="similarity">
    <text evidence="1">Belongs to the 'phage' integrase family.</text>
</comment>
<keyword evidence="3" id="KW-0233">DNA recombination</keyword>
<evidence type="ECO:0000256" key="1">
    <source>
        <dbReference type="ARBA" id="ARBA00008857"/>
    </source>
</evidence>
<dbReference type="InterPro" id="IPR011010">
    <property type="entry name" value="DNA_brk_join_enz"/>
</dbReference>
<evidence type="ECO:0000313" key="7">
    <source>
        <dbReference type="EMBL" id="MBB5915254.1"/>
    </source>
</evidence>
<feature type="domain" description="Tyr recombinase" evidence="5">
    <location>
        <begin position="102"/>
        <end position="268"/>
    </location>
</feature>
<dbReference type="InterPro" id="IPR044068">
    <property type="entry name" value="CB"/>
</dbReference>
<dbReference type="InterPro" id="IPR050090">
    <property type="entry name" value="Tyrosine_recombinase_XerCD"/>
</dbReference>
<dbReference type="AlphaFoldDB" id="A0A7W9PGN2"/>